<gene>
    <name evidence="13" type="primary">yidC</name>
    <name evidence="13" type="ORF">G3KMM_00398</name>
</gene>
<dbReference type="RefSeq" id="WP_129604888.1">
    <property type="nucleotide sequence ID" value="NZ_PRLL01000013.1"/>
</dbReference>
<keyword evidence="14" id="KW-1185">Reference proteome</keyword>
<accession>A0ABY0FJV0</accession>
<comment type="similarity">
    <text evidence="9">Belongs to the OXA1/ALB3/YidC family.</text>
</comment>
<evidence type="ECO:0000256" key="11">
    <source>
        <dbReference type="SAM" id="Phobius"/>
    </source>
</evidence>
<feature type="transmembrane region" description="Helical" evidence="11">
    <location>
        <begin position="96"/>
        <end position="117"/>
    </location>
</feature>
<evidence type="ECO:0000256" key="7">
    <source>
        <dbReference type="ARBA" id="ARBA00023136"/>
    </source>
</evidence>
<dbReference type="PANTHER" id="PTHR12428">
    <property type="entry name" value="OXA1"/>
    <property type="match status" value="1"/>
</dbReference>
<dbReference type="InterPro" id="IPR001708">
    <property type="entry name" value="YidC/ALB3/OXA1/COX18"/>
</dbReference>
<feature type="region of interest" description="Disordered" evidence="10">
    <location>
        <begin position="313"/>
        <end position="348"/>
    </location>
</feature>
<dbReference type="EMBL" id="PRLL01000013">
    <property type="protein sequence ID" value="RYC73437.1"/>
    <property type="molecule type" value="Genomic_DNA"/>
</dbReference>
<evidence type="ECO:0000256" key="4">
    <source>
        <dbReference type="ARBA" id="ARBA00022692"/>
    </source>
</evidence>
<reference evidence="13 14" key="1">
    <citation type="journal article" date="2018" name="bioRxiv">
        <title>Evidence of independent acquisition and adaption of ultra-small bacteria to human hosts across the highly diverse yet reduced genomes of the phylum Saccharibacteria.</title>
        <authorList>
            <person name="McLean J.S."/>
            <person name="Bor B."/>
            <person name="To T.T."/>
            <person name="Liu Q."/>
            <person name="Kearns K.A."/>
            <person name="Solden L.M."/>
            <person name="Wrighton K.C."/>
            <person name="He X."/>
            <person name="Shi W."/>
        </authorList>
    </citation>
    <scope>NUCLEOTIDE SEQUENCE [LARGE SCALE GENOMIC DNA]</scope>
    <source>
        <strain evidence="13 14">TM7_KMM_G3_1_HOT_351</strain>
    </source>
</reference>
<keyword evidence="8" id="KW-0143">Chaperone</keyword>
<evidence type="ECO:0000256" key="1">
    <source>
        <dbReference type="ARBA" id="ARBA00004651"/>
    </source>
</evidence>
<feature type="compositionally biased region" description="Basic and acidic residues" evidence="10">
    <location>
        <begin position="321"/>
        <end position="348"/>
    </location>
</feature>
<protein>
    <submittedName>
        <fullName evidence="13">Membrane protein insertase YidC</fullName>
    </submittedName>
</protein>
<keyword evidence="5" id="KW-0653">Protein transport</keyword>
<evidence type="ECO:0000256" key="10">
    <source>
        <dbReference type="SAM" id="MobiDB-lite"/>
    </source>
</evidence>
<evidence type="ECO:0000313" key="13">
    <source>
        <dbReference type="EMBL" id="RYC73437.1"/>
    </source>
</evidence>
<evidence type="ECO:0000313" key="14">
    <source>
        <dbReference type="Proteomes" id="UP001191004"/>
    </source>
</evidence>
<keyword evidence="3" id="KW-1003">Cell membrane</keyword>
<feature type="transmembrane region" description="Helical" evidence="11">
    <location>
        <begin position="7"/>
        <end position="24"/>
    </location>
</feature>
<evidence type="ECO:0000256" key="9">
    <source>
        <dbReference type="RuleBase" id="RU003945"/>
    </source>
</evidence>
<proteinExistence type="inferred from homology"/>
<dbReference type="Proteomes" id="UP001191004">
    <property type="component" value="Unassembled WGS sequence"/>
</dbReference>
<comment type="caution">
    <text evidence="13">The sequence shown here is derived from an EMBL/GenBank/DDBJ whole genome shotgun (WGS) entry which is preliminary data.</text>
</comment>
<organism evidence="13 14">
    <name type="scientific">Candidatus Nanosyncoccus nanoralicus</name>
    <dbReference type="NCBI Taxonomy" id="2171996"/>
    <lineage>
        <taxon>Bacteria</taxon>
        <taxon>Candidatus Saccharimonadota</taxon>
        <taxon>Candidatus Nanosyncoccalia</taxon>
        <taxon>Candidatus Nanosyncoccales</taxon>
        <taxon>Candidatus Nanosyncoccaceae</taxon>
        <taxon>Candidatus Nanosyncoccus</taxon>
    </lineage>
</organism>
<evidence type="ECO:0000256" key="2">
    <source>
        <dbReference type="ARBA" id="ARBA00022448"/>
    </source>
</evidence>
<dbReference type="InterPro" id="IPR028055">
    <property type="entry name" value="YidC/Oxa/ALB_C"/>
</dbReference>
<dbReference type="NCBIfam" id="TIGR03592">
    <property type="entry name" value="yidC_oxa1_cterm"/>
    <property type="match status" value="1"/>
</dbReference>
<evidence type="ECO:0000259" key="12">
    <source>
        <dbReference type="Pfam" id="PF02096"/>
    </source>
</evidence>
<evidence type="ECO:0000256" key="6">
    <source>
        <dbReference type="ARBA" id="ARBA00022989"/>
    </source>
</evidence>
<evidence type="ECO:0000256" key="8">
    <source>
        <dbReference type="ARBA" id="ARBA00023186"/>
    </source>
</evidence>
<evidence type="ECO:0000256" key="3">
    <source>
        <dbReference type="ARBA" id="ARBA00022475"/>
    </source>
</evidence>
<feature type="domain" description="Membrane insertase YidC/Oxa/ALB C-terminal" evidence="12">
    <location>
        <begin position="27"/>
        <end position="275"/>
    </location>
</feature>
<feature type="transmembrane region" description="Helical" evidence="11">
    <location>
        <begin position="240"/>
        <end position="263"/>
    </location>
</feature>
<keyword evidence="7 11" id="KW-0472">Membrane</keyword>
<name>A0ABY0FJV0_9BACT</name>
<dbReference type="CDD" id="cd20070">
    <property type="entry name" value="5TM_YidC_Alb3"/>
    <property type="match status" value="1"/>
</dbReference>
<keyword evidence="6 11" id="KW-1133">Transmembrane helix</keyword>
<feature type="transmembrane region" description="Helical" evidence="11">
    <location>
        <begin position="178"/>
        <end position="198"/>
    </location>
</feature>
<dbReference type="InterPro" id="IPR047196">
    <property type="entry name" value="YidC_ALB_C"/>
</dbReference>
<feature type="transmembrane region" description="Helical" evidence="11">
    <location>
        <begin position="30"/>
        <end position="46"/>
    </location>
</feature>
<keyword evidence="2" id="KW-0813">Transport</keyword>
<keyword evidence="4 9" id="KW-0812">Transmembrane</keyword>
<evidence type="ECO:0000256" key="5">
    <source>
        <dbReference type="ARBA" id="ARBA00022927"/>
    </source>
</evidence>
<dbReference type="Pfam" id="PF02096">
    <property type="entry name" value="60KD_IMP"/>
    <property type="match status" value="1"/>
</dbReference>
<reference evidence="13 14" key="2">
    <citation type="journal article" date="2020" name="Cell Rep.">
        <title>Acquisition and Adaptation of Ultra-small Parasitic Reduced Genome Bacteria to Mammalian Hosts.</title>
        <authorList>
            <person name="McLean J.S."/>
            <person name="Bor B."/>
            <person name="Kerns K.A."/>
            <person name="Liu Q."/>
            <person name="To T.T."/>
            <person name="Solden L."/>
            <person name="Hendrickson E.L."/>
            <person name="Wrighton K."/>
            <person name="Shi W."/>
            <person name="He X."/>
        </authorList>
    </citation>
    <scope>NUCLEOTIDE SEQUENCE [LARGE SCALE GENOMIC DNA]</scope>
    <source>
        <strain evidence="13 14">TM7_KMM_G3_1_HOT_351</strain>
    </source>
</reference>
<comment type="subcellular location">
    <subcellularLocation>
        <location evidence="1">Cell membrane</location>
        <topology evidence="1">Multi-pass membrane protein</topology>
    </subcellularLocation>
    <subcellularLocation>
        <location evidence="9">Membrane</location>
        <topology evidence="9">Multi-pass membrane protein</topology>
    </subcellularLocation>
</comment>
<sequence length="348" mass="40400">MFELIDFIIVNPIINILFVIYNYIGDFGVAMIIFTILVKLLTWPLVKKQFLQMKLMRKIQPELTEIRKRCNGNKQLESLQMMDLYKRNNVKPFTSIWTLLIQLPIFFAIFFAIRIMVTPTVKDNVEKRAYPVVSEMTRIDEIIKLQKTYLENTETNTYDFKPQLLGQLDLSTRAGVQSFSSVIILLFVIGSAYTQYLMSKMQMPKKSQKNTWKKMVEDAKAGKDMNQADMNNMVSSQMNFMMPIMMVMITINFPGALVMYYLLSNIIAIIQQKIVFNQADNQMDDNTDRAILRELKKKTSDIKEAEVIENKKTGTRITRISAKDAKNSSREFSQKNKHEKSDNQPDNG</sequence>
<dbReference type="PANTHER" id="PTHR12428:SF65">
    <property type="entry name" value="CYTOCHROME C OXIDASE ASSEMBLY PROTEIN COX18, MITOCHONDRIAL"/>
    <property type="match status" value="1"/>
</dbReference>